<evidence type="ECO:0000256" key="6">
    <source>
        <dbReference type="ARBA" id="ARBA00023002"/>
    </source>
</evidence>
<evidence type="ECO:0000256" key="1">
    <source>
        <dbReference type="ARBA" id="ARBA00001962"/>
    </source>
</evidence>
<comment type="cofactor">
    <cofactor evidence="1">
        <name>Fe cation</name>
        <dbReference type="ChEBI" id="CHEBI:24875"/>
    </cofactor>
</comment>
<protein>
    <recommendedName>
        <fullName evidence="10">Phytanoyl-CoA dioxygenase</fullName>
    </recommendedName>
</protein>
<sequence>MAVKTRPAVPVVKGTASADEIAAALKVAGGVIIRNAVSQEALDQIELDIRPGLENDTAWNGSFFPAQTRRTTAALQKSPTYAREICMHPLFQGVSSRFLTEKQWYWSGTEKQWTVSRPQLSNTIVFSIGPGAAAQPLHRDDSIHQRVTKFAEVYPSGREGTRRDSSIGFFVAGKKATKANGATRFIPGSHLWDHNNPPNEDLCEYAEMERGDAFMMLASCFHGGSANTTADEERLIFSTFMTKGYLRQEENMYLSVDLDVMRKYPVDIQKVAGYSLSEPFLGWVDSTDPRKLLDPNIPDNTDMWTGVEEPADDWA</sequence>
<gene>
    <name evidence="8" type="ORF">PENARI_c006G01653</name>
</gene>
<proteinExistence type="inferred from homology"/>
<dbReference type="GO" id="GO:0046872">
    <property type="term" value="F:metal ion binding"/>
    <property type="evidence" value="ECO:0007669"/>
    <property type="project" value="UniProtKB-KW"/>
</dbReference>
<keyword evidence="7" id="KW-0408">Iron</keyword>
<keyword evidence="6" id="KW-0560">Oxidoreductase</keyword>
<dbReference type="Gene3D" id="2.60.120.620">
    <property type="entry name" value="q2cbj1_9rhob like domain"/>
    <property type="match status" value="1"/>
</dbReference>
<dbReference type="RefSeq" id="XP_022489710.1">
    <property type="nucleotide sequence ID" value="XM_022630169.1"/>
</dbReference>
<evidence type="ECO:0008006" key="10">
    <source>
        <dbReference type="Google" id="ProtNLM"/>
    </source>
</evidence>
<keyword evidence="9" id="KW-1185">Reference proteome</keyword>
<keyword evidence="4" id="KW-0479">Metal-binding</keyword>
<dbReference type="PANTHER" id="PTHR20883">
    <property type="entry name" value="PHYTANOYL-COA DIOXYGENASE DOMAIN CONTAINING 1"/>
    <property type="match status" value="1"/>
</dbReference>
<organism evidence="8 9">
    <name type="scientific">Penicillium arizonense</name>
    <dbReference type="NCBI Taxonomy" id="1835702"/>
    <lineage>
        <taxon>Eukaryota</taxon>
        <taxon>Fungi</taxon>
        <taxon>Dikarya</taxon>
        <taxon>Ascomycota</taxon>
        <taxon>Pezizomycotina</taxon>
        <taxon>Eurotiomycetes</taxon>
        <taxon>Eurotiomycetidae</taxon>
        <taxon>Eurotiales</taxon>
        <taxon>Aspergillaceae</taxon>
        <taxon>Penicillium</taxon>
    </lineage>
</organism>
<dbReference type="PANTHER" id="PTHR20883:SF45">
    <property type="entry name" value="PHYTANOYL-COA DIOXYGENASE FAMILY PROTEIN"/>
    <property type="match status" value="1"/>
</dbReference>
<evidence type="ECO:0000256" key="2">
    <source>
        <dbReference type="ARBA" id="ARBA00005830"/>
    </source>
</evidence>
<dbReference type="InterPro" id="IPR008775">
    <property type="entry name" value="Phytyl_CoA_dOase-like"/>
</dbReference>
<dbReference type="GO" id="GO:0051213">
    <property type="term" value="F:dioxygenase activity"/>
    <property type="evidence" value="ECO:0007669"/>
    <property type="project" value="UniProtKB-KW"/>
</dbReference>
<dbReference type="EMBL" id="LXJU01000006">
    <property type="protein sequence ID" value="OGE54274.1"/>
    <property type="molecule type" value="Genomic_DNA"/>
</dbReference>
<dbReference type="OrthoDB" id="445007at2759"/>
<evidence type="ECO:0000256" key="5">
    <source>
        <dbReference type="ARBA" id="ARBA00022964"/>
    </source>
</evidence>
<evidence type="ECO:0000256" key="3">
    <source>
        <dbReference type="ARBA" id="ARBA00011738"/>
    </source>
</evidence>
<dbReference type="Pfam" id="PF05721">
    <property type="entry name" value="PhyH"/>
    <property type="match status" value="1"/>
</dbReference>
<dbReference type="GeneID" id="34574903"/>
<dbReference type="STRING" id="1835702.A0A1F5LM44"/>
<dbReference type="SUPFAM" id="SSF51197">
    <property type="entry name" value="Clavaminate synthase-like"/>
    <property type="match status" value="1"/>
</dbReference>
<dbReference type="AlphaFoldDB" id="A0A1F5LM44"/>
<comment type="similarity">
    <text evidence="2">Belongs to the PhyH family.</text>
</comment>
<comment type="subunit">
    <text evidence="3">Homodimer.</text>
</comment>
<evidence type="ECO:0000313" key="8">
    <source>
        <dbReference type="EMBL" id="OGE54274.1"/>
    </source>
</evidence>
<evidence type="ECO:0000256" key="4">
    <source>
        <dbReference type="ARBA" id="ARBA00022723"/>
    </source>
</evidence>
<evidence type="ECO:0000256" key="7">
    <source>
        <dbReference type="ARBA" id="ARBA00023004"/>
    </source>
</evidence>
<dbReference type="Proteomes" id="UP000177622">
    <property type="component" value="Unassembled WGS sequence"/>
</dbReference>
<evidence type="ECO:0000313" key="9">
    <source>
        <dbReference type="Proteomes" id="UP000177622"/>
    </source>
</evidence>
<accession>A0A1F5LM44</accession>
<name>A0A1F5LM44_PENAI</name>
<comment type="caution">
    <text evidence="8">The sequence shown here is derived from an EMBL/GenBank/DDBJ whole genome shotgun (WGS) entry which is preliminary data.</text>
</comment>
<keyword evidence="5" id="KW-0223">Dioxygenase</keyword>
<reference evidence="8 9" key="1">
    <citation type="journal article" date="2016" name="Sci. Rep.">
        <title>Penicillium arizonense, a new, genome sequenced fungal species, reveals a high chemical diversity in secreted metabolites.</title>
        <authorList>
            <person name="Grijseels S."/>
            <person name="Nielsen J.C."/>
            <person name="Randelovic M."/>
            <person name="Nielsen J."/>
            <person name="Nielsen K.F."/>
            <person name="Workman M."/>
            <person name="Frisvad J.C."/>
        </authorList>
    </citation>
    <scope>NUCLEOTIDE SEQUENCE [LARGE SCALE GENOMIC DNA]</scope>
    <source>
        <strain evidence="8 9">CBS 141311</strain>
    </source>
</reference>